<dbReference type="AlphaFoldDB" id="A0A9W4XI45"/>
<dbReference type="SUPFAM" id="SSF52317">
    <property type="entry name" value="Class I glutamine amidotransferase-like"/>
    <property type="match status" value="1"/>
</dbReference>
<keyword evidence="3" id="KW-1185">Reference proteome</keyword>
<organism evidence="2 3">
    <name type="scientific">Periconia digitata</name>
    <dbReference type="NCBI Taxonomy" id="1303443"/>
    <lineage>
        <taxon>Eukaryota</taxon>
        <taxon>Fungi</taxon>
        <taxon>Dikarya</taxon>
        <taxon>Ascomycota</taxon>
        <taxon>Pezizomycotina</taxon>
        <taxon>Dothideomycetes</taxon>
        <taxon>Pleosporomycetidae</taxon>
        <taxon>Pleosporales</taxon>
        <taxon>Massarineae</taxon>
        <taxon>Periconiaceae</taxon>
        <taxon>Periconia</taxon>
    </lineage>
</organism>
<dbReference type="InterPro" id="IPR052158">
    <property type="entry name" value="INH-QAR"/>
</dbReference>
<feature type="domain" description="DJ-1/PfpI" evidence="1">
    <location>
        <begin position="15"/>
        <end position="140"/>
    </location>
</feature>
<dbReference type="PANTHER" id="PTHR43130:SF15">
    <property type="entry name" value="THIJ_PFPI FAMILY PROTEIN (AFU_ORTHOLOGUE AFUA_5G14240)"/>
    <property type="match status" value="1"/>
</dbReference>
<dbReference type="Gene3D" id="3.40.50.880">
    <property type="match status" value="1"/>
</dbReference>
<evidence type="ECO:0000313" key="3">
    <source>
        <dbReference type="Proteomes" id="UP001152607"/>
    </source>
</evidence>
<dbReference type="OrthoDB" id="543156at2759"/>
<proteinExistence type="predicted"/>
<evidence type="ECO:0000313" key="2">
    <source>
        <dbReference type="EMBL" id="CAI6332478.1"/>
    </source>
</evidence>
<protein>
    <recommendedName>
        <fullName evidence="1">DJ-1/PfpI domain-containing protein</fullName>
    </recommendedName>
</protein>
<dbReference type="InterPro" id="IPR002818">
    <property type="entry name" value="DJ-1/PfpI"/>
</dbReference>
<comment type="caution">
    <text evidence="2">The sequence shown here is derived from an EMBL/GenBank/DDBJ whole genome shotgun (WGS) entry which is preliminary data.</text>
</comment>
<dbReference type="PANTHER" id="PTHR43130">
    <property type="entry name" value="ARAC-FAMILY TRANSCRIPTIONAL REGULATOR"/>
    <property type="match status" value="1"/>
</dbReference>
<sequence>MDVESIKQVSSTYNMTLSTISKVAGPVTPSRAFGWPVVATHGIADAPKIDLLMVPGGISHGNETWMFEYIANVFDQTDVVASICTGANSLARAGVLDGRRATTNKRGWKDNIMAGNNVTWVPTARYVRDGKIWTSSGVAAGKWCENCSLCPAFRGDSERLLGCWI</sequence>
<name>A0A9W4XI45_9PLEO</name>
<gene>
    <name evidence="2" type="ORF">PDIGIT_LOCUS5503</name>
</gene>
<reference evidence="2" key="1">
    <citation type="submission" date="2023-01" db="EMBL/GenBank/DDBJ databases">
        <authorList>
            <person name="Van Ghelder C."/>
            <person name="Rancurel C."/>
        </authorList>
    </citation>
    <scope>NUCLEOTIDE SEQUENCE</scope>
    <source>
        <strain evidence="2">CNCM I-4278</strain>
    </source>
</reference>
<dbReference type="EMBL" id="CAOQHR010000003">
    <property type="protein sequence ID" value="CAI6332478.1"/>
    <property type="molecule type" value="Genomic_DNA"/>
</dbReference>
<dbReference type="Pfam" id="PF01965">
    <property type="entry name" value="DJ-1_PfpI"/>
    <property type="match status" value="1"/>
</dbReference>
<dbReference type="Proteomes" id="UP001152607">
    <property type="component" value="Unassembled WGS sequence"/>
</dbReference>
<dbReference type="InterPro" id="IPR029062">
    <property type="entry name" value="Class_I_gatase-like"/>
</dbReference>
<evidence type="ECO:0000259" key="1">
    <source>
        <dbReference type="Pfam" id="PF01965"/>
    </source>
</evidence>
<accession>A0A9W4XI45</accession>